<comment type="caution">
    <text evidence="2">The sequence shown here is derived from an EMBL/GenBank/DDBJ whole genome shotgun (WGS) entry which is preliminary data.</text>
</comment>
<dbReference type="STRING" id="197461.A3843_14240"/>
<sequence>MTMTASLATQAPEPFSSGDESAREQVRWKMTDPLWDPASAEFAAALSNVWAGVKRSREEFARFAKQVPAGALSATALERLDADWTEQRESIQELYVFLECKRSLGETTKHLTKNAERIRRIATAHKSAPTEFVGVMLKAGRNASDLFPEGAPEEVLKRWQSWERDEEKSKRNEQTDRLGGPGYRQWWQAYRDTRAQLYFHLPEDGIADNQVSVVEATRLLAHPVRSTRERIFTSVETAWQPHRTMAAHALTGRIAWRCRAAEIKGEDRWQEALAETSLSRGAVERCLEAANALRVDAQAALTAQAHMAGYERLAPWDLDASSNWVGPVPLNEALRDTERAFNAVDPEMAGFFRLMMQEGWLDASPHQAGRRTADFQTSIARRGVPLVLVSYDGHALNAIRIAHETSHAHHFWCIKDLPMERHYVPTASAETVASFAELLLRSQWQRSGENSSQHPCAQFRRYAWMEAQAFIAFALMLPANFTFERQLTDAPFPHTPEELDQRFTKVWLHWFGENKVSPDVSAWYRKPVFIASQFHGLPYIAGFFLAHFLEAQRQALGPQFAGAYTSLLRSMAQNDINTAFKTTFGADLEEEAVWETCLSVMRGRLNQLMTLVLNVPGEAASYA</sequence>
<evidence type="ECO:0008006" key="4">
    <source>
        <dbReference type="Google" id="ProtNLM"/>
    </source>
</evidence>
<feature type="region of interest" description="Disordered" evidence="1">
    <location>
        <begin position="1"/>
        <end position="24"/>
    </location>
</feature>
<accession>A0A1U7JFB1</accession>
<dbReference type="RefSeq" id="WP_028481743.1">
    <property type="nucleotide sequence ID" value="NZ_LVVZ01000020.1"/>
</dbReference>
<keyword evidence="3" id="KW-1185">Reference proteome</keyword>
<evidence type="ECO:0000256" key="1">
    <source>
        <dbReference type="SAM" id="MobiDB-lite"/>
    </source>
</evidence>
<dbReference type="Gene3D" id="1.10.1370.30">
    <property type="match status" value="1"/>
</dbReference>
<name>A0A1U7JFB1_9HYPH</name>
<dbReference type="EMBL" id="LVVZ01000020">
    <property type="protein sequence ID" value="OKL43378.1"/>
    <property type="molecule type" value="Genomic_DNA"/>
</dbReference>
<dbReference type="AlphaFoldDB" id="A0A1U7JFB1"/>
<evidence type="ECO:0000313" key="3">
    <source>
        <dbReference type="Proteomes" id="UP000185783"/>
    </source>
</evidence>
<protein>
    <recommendedName>
        <fullName evidence="4">Peptidase family M3</fullName>
    </recommendedName>
</protein>
<organism evidence="2 3">
    <name type="scientific">Pseudovibrio exalbescens</name>
    <dbReference type="NCBI Taxonomy" id="197461"/>
    <lineage>
        <taxon>Bacteria</taxon>
        <taxon>Pseudomonadati</taxon>
        <taxon>Pseudomonadota</taxon>
        <taxon>Alphaproteobacteria</taxon>
        <taxon>Hyphomicrobiales</taxon>
        <taxon>Stappiaceae</taxon>
        <taxon>Pseudovibrio</taxon>
    </lineage>
</organism>
<reference evidence="2 3" key="1">
    <citation type="submission" date="2016-03" db="EMBL/GenBank/DDBJ databases">
        <title>Genome sequence of Nesiotobacter sp. nov., a moderately halophilic alphaproteobacterium isolated from the Yellow Sea, China.</title>
        <authorList>
            <person name="Zhang G."/>
            <person name="Zhang R."/>
        </authorList>
    </citation>
    <scope>NUCLEOTIDE SEQUENCE [LARGE SCALE GENOMIC DNA]</scope>
    <source>
        <strain evidence="2 3">WB1-6</strain>
    </source>
</reference>
<proteinExistence type="predicted"/>
<evidence type="ECO:0000313" key="2">
    <source>
        <dbReference type="EMBL" id="OKL43378.1"/>
    </source>
</evidence>
<gene>
    <name evidence="2" type="ORF">A3843_14240</name>
</gene>
<dbReference type="SUPFAM" id="SSF55486">
    <property type="entry name" value="Metalloproteases ('zincins'), catalytic domain"/>
    <property type="match status" value="1"/>
</dbReference>
<dbReference type="Proteomes" id="UP000185783">
    <property type="component" value="Unassembled WGS sequence"/>
</dbReference>